<feature type="domain" description="ThuA-like" evidence="2">
    <location>
        <begin position="36"/>
        <end position="244"/>
    </location>
</feature>
<reference evidence="3 4" key="1">
    <citation type="journal article" date="2016" name="Nat. Commun.">
        <title>Thousands of microbial genomes shed light on interconnected biogeochemical processes in an aquifer system.</title>
        <authorList>
            <person name="Anantharaman K."/>
            <person name="Brown C.T."/>
            <person name="Hug L.A."/>
            <person name="Sharon I."/>
            <person name="Castelle C.J."/>
            <person name="Probst A.J."/>
            <person name="Thomas B.C."/>
            <person name="Singh A."/>
            <person name="Wilkins M.J."/>
            <person name="Karaoz U."/>
            <person name="Brodie E.L."/>
            <person name="Williams K.H."/>
            <person name="Hubbard S.S."/>
            <person name="Banfield J.F."/>
        </authorList>
    </citation>
    <scope>NUCLEOTIDE SEQUENCE [LARGE SCALE GENOMIC DNA]</scope>
</reference>
<organism evidence="3 4">
    <name type="scientific">Candidatus Glassbacteria bacterium GWA2_58_10</name>
    <dbReference type="NCBI Taxonomy" id="1817865"/>
    <lineage>
        <taxon>Bacteria</taxon>
        <taxon>Candidatus Glassiibacteriota</taxon>
    </lineage>
</organism>
<sequence>MLVNRLTAFAAAACLLLSVSPAALSAQQEKETAGRLLLVTGVDRYHDWEANSSALRKILGEVGLKVTISEDPWSLTTPGMKDYDGIVLVLNQDERWPAPVEEALVSQVRSGKGIGIIHSANNCFPGWKEFEDMVGLLWRIDDIHKAGHDHYGPYTVKIADKQHFITRGLEDFPVSDELYRDLTKYSDYHVLAEAFSKDKQKDYPLIMVKSYGQGRVFHTALGHNTDSMLSRGFQLTAQRGMLWAIKKDK</sequence>
<feature type="chain" id="PRO_5009522458" description="ThuA-like domain-containing protein" evidence="1">
    <location>
        <begin position="26"/>
        <end position="249"/>
    </location>
</feature>
<proteinExistence type="predicted"/>
<evidence type="ECO:0000313" key="4">
    <source>
        <dbReference type="Proteomes" id="UP000176992"/>
    </source>
</evidence>
<dbReference type="PANTHER" id="PTHR40469">
    <property type="entry name" value="SECRETED GLYCOSYL HYDROLASE"/>
    <property type="match status" value="1"/>
</dbReference>
<evidence type="ECO:0000313" key="3">
    <source>
        <dbReference type="EMBL" id="OGF99804.1"/>
    </source>
</evidence>
<dbReference type="InterPro" id="IPR029062">
    <property type="entry name" value="Class_I_gatase-like"/>
</dbReference>
<dbReference type="EMBL" id="MFIV01000010">
    <property type="protein sequence ID" value="OGF99804.1"/>
    <property type="molecule type" value="Genomic_DNA"/>
</dbReference>
<evidence type="ECO:0000259" key="2">
    <source>
        <dbReference type="Pfam" id="PF06283"/>
    </source>
</evidence>
<comment type="caution">
    <text evidence="3">The sequence shown here is derived from an EMBL/GenBank/DDBJ whole genome shotgun (WGS) entry which is preliminary data.</text>
</comment>
<gene>
    <name evidence="3" type="ORF">A2Z86_02305</name>
</gene>
<dbReference type="Proteomes" id="UP000176992">
    <property type="component" value="Unassembled WGS sequence"/>
</dbReference>
<dbReference type="PANTHER" id="PTHR40469:SF2">
    <property type="entry name" value="GALACTOSE-BINDING DOMAIN-LIKE SUPERFAMILY PROTEIN"/>
    <property type="match status" value="1"/>
</dbReference>
<accession>A0A1F5YI27</accession>
<name>A0A1F5YI27_9BACT</name>
<feature type="signal peptide" evidence="1">
    <location>
        <begin position="1"/>
        <end position="25"/>
    </location>
</feature>
<dbReference type="InterPro" id="IPR029010">
    <property type="entry name" value="ThuA-like"/>
</dbReference>
<dbReference type="Gene3D" id="3.40.50.880">
    <property type="match status" value="1"/>
</dbReference>
<dbReference type="Pfam" id="PF06283">
    <property type="entry name" value="ThuA"/>
    <property type="match status" value="1"/>
</dbReference>
<protein>
    <recommendedName>
        <fullName evidence="2">ThuA-like domain-containing protein</fullName>
    </recommendedName>
</protein>
<evidence type="ECO:0000256" key="1">
    <source>
        <dbReference type="SAM" id="SignalP"/>
    </source>
</evidence>
<keyword evidence="1" id="KW-0732">Signal</keyword>
<dbReference type="SUPFAM" id="SSF52317">
    <property type="entry name" value="Class I glutamine amidotransferase-like"/>
    <property type="match status" value="1"/>
</dbReference>
<dbReference type="AlphaFoldDB" id="A0A1F5YI27"/>